<organism evidence="1 2">
    <name type="scientific">Bacteroides clarus YIT 12056</name>
    <dbReference type="NCBI Taxonomy" id="762984"/>
    <lineage>
        <taxon>Bacteria</taxon>
        <taxon>Pseudomonadati</taxon>
        <taxon>Bacteroidota</taxon>
        <taxon>Bacteroidia</taxon>
        <taxon>Bacteroidales</taxon>
        <taxon>Bacteroidaceae</taxon>
        <taxon>Bacteroides</taxon>
    </lineage>
</organism>
<accession>A0ABN0CRS8</accession>
<name>A0ABN0CRS8_9BACE</name>
<proteinExistence type="predicted"/>
<keyword evidence="2" id="KW-1185">Reference proteome</keyword>
<evidence type="ECO:0000313" key="1">
    <source>
        <dbReference type="EMBL" id="EGF54250.1"/>
    </source>
</evidence>
<reference evidence="1 2" key="1">
    <citation type="submission" date="2011-02" db="EMBL/GenBank/DDBJ databases">
        <authorList>
            <person name="Weinstock G."/>
            <person name="Sodergren E."/>
            <person name="Clifton S."/>
            <person name="Fulton L."/>
            <person name="Fulton B."/>
            <person name="Courtney L."/>
            <person name="Fronick C."/>
            <person name="Harrison M."/>
            <person name="Strong C."/>
            <person name="Farmer C."/>
            <person name="Delahaunty K."/>
            <person name="Markovic C."/>
            <person name="Hall O."/>
            <person name="Minx P."/>
            <person name="Tomlinson C."/>
            <person name="Mitreva M."/>
            <person name="Hou S."/>
            <person name="Chen J."/>
            <person name="Wollam A."/>
            <person name="Pepin K.H."/>
            <person name="Johnson M."/>
            <person name="Bhonagiri V."/>
            <person name="Zhang X."/>
            <person name="Suruliraj S."/>
            <person name="Warren W."/>
            <person name="Chinwalla A."/>
            <person name="Mardis E.R."/>
            <person name="Wilson R.K."/>
        </authorList>
    </citation>
    <scope>NUCLEOTIDE SEQUENCE [LARGE SCALE GENOMIC DNA]</scope>
    <source>
        <strain evidence="1 2">YIT 12056</strain>
    </source>
</reference>
<gene>
    <name evidence="1" type="ORF">HMPREF9445_00599</name>
</gene>
<dbReference type="EMBL" id="AFBM01000006">
    <property type="protein sequence ID" value="EGF54250.1"/>
    <property type="molecule type" value="Genomic_DNA"/>
</dbReference>
<evidence type="ECO:0000313" key="2">
    <source>
        <dbReference type="Proteomes" id="UP000010321"/>
    </source>
</evidence>
<dbReference type="Proteomes" id="UP000010321">
    <property type="component" value="Unassembled WGS sequence"/>
</dbReference>
<dbReference type="RefSeq" id="WP_009120799.1">
    <property type="nucleotide sequence ID" value="NZ_FQWK01000006.1"/>
</dbReference>
<protein>
    <submittedName>
        <fullName evidence="1">Uncharacterized protein</fullName>
    </submittedName>
</protein>
<sequence length="43" mass="4912">MTCTEVAVGVAGDEWGERNKGSKIRTKIKAEMKDKDRETEKRE</sequence>
<comment type="caution">
    <text evidence="1">The sequence shown here is derived from an EMBL/GenBank/DDBJ whole genome shotgun (WGS) entry which is preliminary data.</text>
</comment>